<keyword evidence="10" id="KW-0934">Plastid</keyword>
<gene>
    <name evidence="8 10" type="primary">argB</name>
</gene>
<sequence length="286" mass="31050">MSNTMSDNTFYFSSEATSLIKNYVGSTFIIKYGGSAMKNETFQYNLIQDISLLYSLGVNIVLVHGGGHIIDTWLEKLNIDICFQDGLRMTDSASIEVIEMVLSGKINKKLVSLFSKNDISATGISGKDGNLVIASSISQTTTNLTGQIDNVNPQIIHTLLKDGFLPIISSLGLGENGETYNINADTFASSLAVAINADKYILVTDTPGILMDITNPNTLIKKINIDQIDRLKIDGNISGGMIPKLDSCVNAVKNNVKSAHIIDGTLKHSLLYELFSYKRVGSMVVL</sequence>
<evidence type="ECO:0000256" key="2">
    <source>
        <dbReference type="ARBA" id="ARBA00022571"/>
    </source>
</evidence>
<dbReference type="InterPro" id="IPR036393">
    <property type="entry name" value="AceGlu_kinase-like_sf"/>
</dbReference>
<dbReference type="PANTHER" id="PTHR23342:SF0">
    <property type="entry name" value="N-ACETYLGLUTAMATE SYNTHASE, MITOCHONDRIAL"/>
    <property type="match status" value="1"/>
</dbReference>
<dbReference type="PIRSF" id="PIRSF000728">
    <property type="entry name" value="NAGK"/>
    <property type="match status" value="1"/>
</dbReference>
<dbReference type="AlphaFoldDB" id="A0A1Z1M9J0"/>
<feature type="site" description="Transition state stabilizer" evidence="8">
    <location>
        <position position="244"/>
    </location>
</feature>
<keyword evidence="3 8" id="KW-0028">Amino-acid biosynthesis</keyword>
<comment type="similarity">
    <text evidence="8">Belongs to the acetylglutamate kinase family. ArgB subfamily.</text>
</comment>
<evidence type="ECO:0000256" key="6">
    <source>
        <dbReference type="ARBA" id="ARBA00022777"/>
    </source>
</evidence>
<keyword evidence="5 8" id="KW-0547">Nucleotide-binding</keyword>
<evidence type="ECO:0000313" key="10">
    <source>
        <dbReference type="EMBL" id="ARW62562.1"/>
    </source>
</evidence>
<dbReference type="PANTHER" id="PTHR23342">
    <property type="entry name" value="N-ACETYLGLUTAMATE SYNTHASE"/>
    <property type="match status" value="1"/>
</dbReference>
<dbReference type="EMBL" id="MF101423">
    <property type="protein sequence ID" value="ARW62562.1"/>
    <property type="molecule type" value="Genomic_DNA"/>
</dbReference>
<feature type="binding site" evidence="8">
    <location>
        <position position="181"/>
    </location>
    <ligand>
        <name>substrate</name>
    </ligand>
</feature>
<evidence type="ECO:0000256" key="7">
    <source>
        <dbReference type="ARBA" id="ARBA00022840"/>
    </source>
</evidence>
<proteinExistence type="inferred from homology"/>
<keyword evidence="2 8" id="KW-0055">Arginine biosynthesis</keyword>
<dbReference type="Gene3D" id="3.40.1160.10">
    <property type="entry name" value="Acetylglutamate kinase-like"/>
    <property type="match status" value="1"/>
</dbReference>
<keyword evidence="10" id="KW-0150">Chloroplast</keyword>
<dbReference type="RefSeq" id="YP_009394000.1">
    <property type="nucleotide sequence ID" value="NC_035270.1"/>
</dbReference>
<dbReference type="GeneID" id="33355783"/>
<dbReference type="InterPro" id="IPR037528">
    <property type="entry name" value="ArgB"/>
</dbReference>
<dbReference type="PRINTS" id="PR00474">
    <property type="entry name" value="GLU5KINASE"/>
</dbReference>
<evidence type="ECO:0000256" key="4">
    <source>
        <dbReference type="ARBA" id="ARBA00022679"/>
    </source>
</evidence>
<feature type="binding site" evidence="8">
    <location>
        <begin position="66"/>
        <end position="67"/>
    </location>
    <ligand>
        <name>substrate</name>
    </ligand>
</feature>
<dbReference type="CDD" id="cd04250">
    <property type="entry name" value="AAK_NAGK-C"/>
    <property type="match status" value="1"/>
</dbReference>
<comment type="catalytic activity">
    <reaction evidence="8">
        <text>N-acetyl-L-glutamate + ATP = N-acetyl-L-glutamyl 5-phosphate + ADP</text>
        <dbReference type="Rhea" id="RHEA:14629"/>
        <dbReference type="ChEBI" id="CHEBI:30616"/>
        <dbReference type="ChEBI" id="CHEBI:44337"/>
        <dbReference type="ChEBI" id="CHEBI:57936"/>
        <dbReference type="ChEBI" id="CHEBI:456216"/>
        <dbReference type="EC" id="2.7.2.8"/>
    </reaction>
</comment>
<evidence type="ECO:0000259" key="9">
    <source>
        <dbReference type="Pfam" id="PF00696"/>
    </source>
</evidence>
<name>A0A1Z1M9J0_9FLOR</name>
<dbReference type="InterPro" id="IPR001048">
    <property type="entry name" value="Asp/Glu/Uridylate_kinase"/>
</dbReference>
<evidence type="ECO:0000256" key="5">
    <source>
        <dbReference type="ARBA" id="ARBA00022741"/>
    </source>
</evidence>
<comment type="pathway">
    <text evidence="1 8">Amino-acid biosynthesis; L-arginine biosynthesis; N(2)-acetyl-L-ornithine from L-glutamate: step 2/4.</text>
</comment>
<keyword evidence="7 8" id="KW-0067">ATP-binding</keyword>
<organism evidence="10">
    <name type="scientific">Polysiphonia sertularioides</name>
    <dbReference type="NCBI Taxonomy" id="945028"/>
    <lineage>
        <taxon>Eukaryota</taxon>
        <taxon>Rhodophyta</taxon>
        <taxon>Florideophyceae</taxon>
        <taxon>Rhodymeniophycidae</taxon>
        <taxon>Ceramiales</taxon>
        <taxon>Rhodomelaceae</taxon>
        <taxon>Polysiphonioideae</taxon>
        <taxon>Polysiphonia</taxon>
    </lineage>
</organism>
<evidence type="ECO:0000256" key="8">
    <source>
        <dbReference type="HAMAP-Rule" id="MF_00082"/>
    </source>
</evidence>
<keyword evidence="4 8" id="KW-0808">Transferase</keyword>
<reference evidence="10" key="1">
    <citation type="journal article" date="2017" name="J. Phycol.">
        <title>Analysis of chloroplast genomes and a supermatrix inform reclassification of the Rhodomelaceae (Rhodophyta).</title>
        <authorList>
            <person name="Diaz-Tapia P."/>
            <person name="Maggs C.A."/>
            <person name="West J.A."/>
            <person name="Verbruggen H."/>
        </authorList>
    </citation>
    <scope>NUCLEOTIDE SEQUENCE</scope>
    <source>
        <strain evidence="10">PD0863</strain>
    </source>
</reference>
<geneLocation type="chloroplast" evidence="10"/>
<comment type="subcellular location">
    <subcellularLocation>
        <location evidence="8">Plastid</location>
        <location evidence="8">Chloroplast</location>
    </subcellularLocation>
</comment>
<dbReference type="GO" id="GO:0003991">
    <property type="term" value="F:acetylglutamate kinase activity"/>
    <property type="evidence" value="ECO:0007669"/>
    <property type="project" value="UniProtKB-UniRule"/>
</dbReference>
<evidence type="ECO:0000256" key="3">
    <source>
        <dbReference type="ARBA" id="ARBA00022605"/>
    </source>
</evidence>
<dbReference type="GO" id="GO:0005524">
    <property type="term" value="F:ATP binding"/>
    <property type="evidence" value="ECO:0007669"/>
    <property type="project" value="UniProtKB-UniRule"/>
</dbReference>
<dbReference type="UniPathway" id="UPA00068">
    <property type="reaction ID" value="UER00107"/>
</dbReference>
<keyword evidence="6 8" id="KW-0418">Kinase</keyword>
<dbReference type="GO" id="GO:0009507">
    <property type="term" value="C:chloroplast"/>
    <property type="evidence" value="ECO:0007669"/>
    <property type="project" value="UniProtKB-SubCell"/>
</dbReference>
<dbReference type="InterPro" id="IPR001057">
    <property type="entry name" value="Glu/AcGlu_kinase"/>
</dbReference>
<dbReference type="GO" id="GO:0042450">
    <property type="term" value="P:L-arginine biosynthetic process via ornithine"/>
    <property type="evidence" value="ECO:0007669"/>
    <property type="project" value="UniProtKB-UniRule"/>
</dbReference>
<dbReference type="SUPFAM" id="SSF53633">
    <property type="entry name" value="Carbamate kinase-like"/>
    <property type="match status" value="1"/>
</dbReference>
<feature type="site" description="Transition state stabilizer" evidence="8">
    <location>
        <position position="31"/>
    </location>
</feature>
<dbReference type="InterPro" id="IPR041727">
    <property type="entry name" value="NAGK-C"/>
</dbReference>
<dbReference type="Pfam" id="PF00696">
    <property type="entry name" value="AA_kinase"/>
    <property type="match status" value="1"/>
</dbReference>
<comment type="function">
    <text evidence="8">Catalyzes the ATP-dependent phosphorylation of N-acetyl-L-glutamate.</text>
</comment>
<dbReference type="HAMAP" id="MF_00082">
    <property type="entry name" value="ArgB"/>
    <property type="match status" value="1"/>
</dbReference>
<dbReference type="NCBIfam" id="TIGR00761">
    <property type="entry name" value="argB"/>
    <property type="match status" value="1"/>
</dbReference>
<dbReference type="InterPro" id="IPR004662">
    <property type="entry name" value="AcgluKinase_fam"/>
</dbReference>
<protein>
    <recommendedName>
        <fullName evidence="8">Acetylglutamate kinase</fullName>
        <ecNumber evidence="8">2.7.2.8</ecNumber>
    </recommendedName>
    <alternativeName>
        <fullName evidence="8">N-acetyl-L-glutamate 5-phosphotransferase</fullName>
    </alternativeName>
    <alternativeName>
        <fullName evidence="8">NAG kinase</fullName>
        <shortName evidence="8">NAGK</shortName>
    </alternativeName>
</protein>
<dbReference type="EC" id="2.7.2.8" evidence="8"/>
<accession>A0A1Z1M9J0</accession>
<dbReference type="FunFam" id="3.40.1160.10:FF:000004">
    <property type="entry name" value="Acetylglutamate kinase"/>
    <property type="match status" value="1"/>
</dbReference>
<feature type="binding site" evidence="8">
    <location>
        <position position="88"/>
    </location>
    <ligand>
        <name>substrate</name>
    </ligand>
</feature>
<evidence type="ECO:0000256" key="1">
    <source>
        <dbReference type="ARBA" id="ARBA00004828"/>
    </source>
</evidence>
<feature type="domain" description="Aspartate/glutamate/uridylate kinase" evidence="9">
    <location>
        <begin position="27"/>
        <end position="263"/>
    </location>
</feature>